<name>A0A6C0DW92_9ZZZZ</name>
<protein>
    <submittedName>
        <fullName evidence="1">Uncharacterized protein</fullName>
    </submittedName>
</protein>
<organism evidence="1">
    <name type="scientific">viral metagenome</name>
    <dbReference type="NCBI Taxonomy" id="1070528"/>
    <lineage>
        <taxon>unclassified sequences</taxon>
        <taxon>metagenomes</taxon>
        <taxon>organismal metagenomes</taxon>
    </lineage>
</organism>
<accession>A0A6C0DW92</accession>
<proteinExistence type="predicted"/>
<dbReference type="AlphaFoldDB" id="A0A6C0DW92"/>
<sequence>MDPQDVFFTCQLEQLKLQRDQLFQEYIALLTFDPVFHREIYVIEIPKLKLKLQKIKVEHNHVQFLLTQQFLQCANINDKNPWTESEEQLLVLESFIKKTDIRKISRLLVRTPYCINKKIKEIETFYNFNFIISENFENELKNNYILIKNNQDYLYEFSSKCKRSPLIILDKIKHIEKENETNALLALLK</sequence>
<reference evidence="1" key="1">
    <citation type="journal article" date="2020" name="Nature">
        <title>Giant virus diversity and host interactions through global metagenomics.</title>
        <authorList>
            <person name="Schulz F."/>
            <person name="Roux S."/>
            <person name="Paez-Espino D."/>
            <person name="Jungbluth S."/>
            <person name="Walsh D.A."/>
            <person name="Denef V.J."/>
            <person name="McMahon K.D."/>
            <person name="Konstantinidis K.T."/>
            <person name="Eloe-Fadrosh E.A."/>
            <person name="Kyrpides N.C."/>
            <person name="Woyke T."/>
        </authorList>
    </citation>
    <scope>NUCLEOTIDE SEQUENCE</scope>
    <source>
        <strain evidence="1">GVMAG-M-3300023174-68</strain>
    </source>
</reference>
<dbReference type="EMBL" id="MN739681">
    <property type="protein sequence ID" value="QHT20722.1"/>
    <property type="molecule type" value="Genomic_DNA"/>
</dbReference>
<evidence type="ECO:0000313" key="1">
    <source>
        <dbReference type="EMBL" id="QHT20722.1"/>
    </source>
</evidence>